<comment type="caution">
    <text evidence="1">The sequence shown here is derived from an EMBL/GenBank/DDBJ whole genome shotgun (WGS) entry which is preliminary data.</text>
</comment>
<gene>
    <name evidence="1" type="ORF">LARSCL_LOCUS17122</name>
</gene>
<reference evidence="1 2" key="1">
    <citation type="submission" date="2024-04" db="EMBL/GenBank/DDBJ databases">
        <authorList>
            <person name="Rising A."/>
            <person name="Reimegard J."/>
            <person name="Sonavane S."/>
            <person name="Akerstrom W."/>
            <person name="Nylinder S."/>
            <person name="Hedman E."/>
            <person name="Kallberg Y."/>
        </authorList>
    </citation>
    <scope>NUCLEOTIDE SEQUENCE [LARGE SCALE GENOMIC DNA]</scope>
</reference>
<dbReference type="EMBL" id="CAXIEN010000285">
    <property type="protein sequence ID" value="CAL1291504.1"/>
    <property type="molecule type" value="Genomic_DNA"/>
</dbReference>
<evidence type="ECO:0000313" key="2">
    <source>
        <dbReference type="Proteomes" id="UP001497382"/>
    </source>
</evidence>
<name>A0AAV2B692_9ARAC</name>
<organism evidence="1 2">
    <name type="scientific">Larinioides sclopetarius</name>
    <dbReference type="NCBI Taxonomy" id="280406"/>
    <lineage>
        <taxon>Eukaryota</taxon>
        <taxon>Metazoa</taxon>
        <taxon>Ecdysozoa</taxon>
        <taxon>Arthropoda</taxon>
        <taxon>Chelicerata</taxon>
        <taxon>Arachnida</taxon>
        <taxon>Araneae</taxon>
        <taxon>Araneomorphae</taxon>
        <taxon>Entelegynae</taxon>
        <taxon>Araneoidea</taxon>
        <taxon>Araneidae</taxon>
        <taxon>Larinioides</taxon>
    </lineage>
</organism>
<accession>A0AAV2B692</accession>
<protein>
    <submittedName>
        <fullName evidence="1">Uncharacterized protein</fullName>
    </submittedName>
</protein>
<dbReference type="AlphaFoldDB" id="A0AAV2B692"/>
<sequence>MKLIIYSYKKPKLQGKRNFVFWNETLCRFGRFLEKYMFLLENFEICK</sequence>
<proteinExistence type="predicted"/>
<keyword evidence="2" id="KW-1185">Reference proteome</keyword>
<dbReference type="Proteomes" id="UP001497382">
    <property type="component" value="Unassembled WGS sequence"/>
</dbReference>
<evidence type="ECO:0000313" key="1">
    <source>
        <dbReference type="EMBL" id="CAL1291504.1"/>
    </source>
</evidence>